<feature type="transmembrane region" description="Helical" evidence="8">
    <location>
        <begin position="516"/>
        <end position="537"/>
    </location>
</feature>
<evidence type="ECO:0000256" key="4">
    <source>
        <dbReference type="ARBA" id="ARBA00022475"/>
    </source>
</evidence>
<feature type="transmembrane region" description="Helical" evidence="8">
    <location>
        <begin position="85"/>
        <end position="107"/>
    </location>
</feature>
<dbReference type="CDD" id="cd06550">
    <property type="entry name" value="TM_ABC_iron-siderophores_like"/>
    <property type="match status" value="1"/>
</dbReference>
<feature type="transmembrane region" description="Helical" evidence="8">
    <location>
        <begin position="185"/>
        <end position="204"/>
    </location>
</feature>
<gene>
    <name evidence="9" type="ORF">C882_2356</name>
</gene>
<feature type="transmembrane region" description="Helical" evidence="8">
    <location>
        <begin position="305"/>
        <end position="323"/>
    </location>
</feature>
<organism evidence="9 10">
    <name type="scientific">Caenispirillum salinarum AK4</name>
    <dbReference type="NCBI Taxonomy" id="1238182"/>
    <lineage>
        <taxon>Bacteria</taxon>
        <taxon>Pseudomonadati</taxon>
        <taxon>Pseudomonadota</taxon>
        <taxon>Alphaproteobacteria</taxon>
        <taxon>Rhodospirillales</taxon>
        <taxon>Novispirillaceae</taxon>
        <taxon>Caenispirillum</taxon>
    </lineage>
</organism>
<feature type="transmembrane region" description="Helical" evidence="8">
    <location>
        <begin position="631"/>
        <end position="649"/>
    </location>
</feature>
<evidence type="ECO:0000256" key="2">
    <source>
        <dbReference type="ARBA" id="ARBA00007935"/>
    </source>
</evidence>
<dbReference type="STRING" id="1238182.C882_2356"/>
<dbReference type="PATRIC" id="fig|1238182.3.peg.316"/>
<dbReference type="OrthoDB" id="9811721at2"/>
<dbReference type="eggNOG" id="COG0609">
    <property type="taxonomic scope" value="Bacteria"/>
</dbReference>
<evidence type="ECO:0000256" key="1">
    <source>
        <dbReference type="ARBA" id="ARBA00004651"/>
    </source>
</evidence>
<proteinExistence type="inferred from homology"/>
<dbReference type="EMBL" id="ANHY01000003">
    <property type="protein sequence ID" value="EKV32279.1"/>
    <property type="molecule type" value="Genomic_DNA"/>
</dbReference>
<keyword evidence="10" id="KW-1185">Reference proteome</keyword>
<keyword evidence="5 8" id="KW-0812">Transmembrane</keyword>
<keyword evidence="6 8" id="KW-1133">Transmembrane helix</keyword>
<evidence type="ECO:0000256" key="5">
    <source>
        <dbReference type="ARBA" id="ARBA00022692"/>
    </source>
</evidence>
<dbReference type="Gene3D" id="1.10.3470.10">
    <property type="entry name" value="ABC transporter involved in vitamin B12 uptake, BtuC"/>
    <property type="match status" value="2"/>
</dbReference>
<dbReference type="Pfam" id="PF01032">
    <property type="entry name" value="FecCD"/>
    <property type="match status" value="2"/>
</dbReference>
<evidence type="ECO:0000313" key="10">
    <source>
        <dbReference type="Proteomes" id="UP000009881"/>
    </source>
</evidence>
<comment type="similarity">
    <text evidence="2">Belongs to the binding-protein-dependent transport system permease family. FecCD subfamily.</text>
</comment>
<accession>K9H5B8</accession>
<keyword evidence="7 8" id="KW-0472">Membrane</keyword>
<dbReference type="GO" id="GO:0005886">
    <property type="term" value="C:plasma membrane"/>
    <property type="evidence" value="ECO:0007669"/>
    <property type="project" value="UniProtKB-SubCell"/>
</dbReference>
<dbReference type="NCBIfam" id="NF007866">
    <property type="entry name" value="PRK10577.1-2"/>
    <property type="match status" value="1"/>
</dbReference>
<dbReference type="GO" id="GO:0033214">
    <property type="term" value="P:siderophore-iron import into cell"/>
    <property type="evidence" value="ECO:0007669"/>
    <property type="project" value="TreeGrafter"/>
</dbReference>
<feature type="transmembrane region" description="Helical" evidence="8">
    <location>
        <begin position="467"/>
        <end position="485"/>
    </location>
</feature>
<keyword evidence="4" id="KW-1003">Cell membrane</keyword>
<dbReference type="InterPro" id="IPR037294">
    <property type="entry name" value="ABC_BtuC-like"/>
</dbReference>
<dbReference type="PANTHER" id="PTHR30472:SF37">
    <property type="entry name" value="FE(3+) DICITRATE TRANSPORT SYSTEM PERMEASE PROTEIN FECD-RELATED"/>
    <property type="match status" value="1"/>
</dbReference>
<evidence type="ECO:0000256" key="6">
    <source>
        <dbReference type="ARBA" id="ARBA00022989"/>
    </source>
</evidence>
<dbReference type="InterPro" id="IPR000522">
    <property type="entry name" value="ABC_transptr_permease_BtuC"/>
</dbReference>
<reference evidence="9 10" key="1">
    <citation type="journal article" date="2013" name="Genome Announc.">
        <title>Draft Genome Sequence of an Alphaproteobacterium, Caenispirillum salinarum AK4(T), Isolated from a Solar Saltern.</title>
        <authorList>
            <person name="Khatri I."/>
            <person name="Singh A."/>
            <person name="Korpole S."/>
            <person name="Pinnaka A.K."/>
            <person name="Subramanian S."/>
        </authorList>
    </citation>
    <scope>NUCLEOTIDE SEQUENCE [LARGE SCALE GENOMIC DNA]</scope>
    <source>
        <strain evidence="9 10">AK4</strain>
    </source>
</reference>
<feature type="transmembrane region" description="Helical" evidence="8">
    <location>
        <begin position="216"/>
        <end position="236"/>
    </location>
</feature>
<feature type="transmembrane region" description="Helical" evidence="8">
    <location>
        <begin position="344"/>
        <end position="363"/>
    </location>
</feature>
<dbReference type="AlphaFoldDB" id="K9H5B8"/>
<feature type="transmembrane region" description="Helical" evidence="8">
    <location>
        <begin position="383"/>
        <end position="403"/>
    </location>
</feature>
<comment type="caution">
    <text evidence="9">The sequence shown here is derived from an EMBL/GenBank/DDBJ whole genome shotgun (WGS) entry which is preliminary data.</text>
</comment>
<feature type="transmembrane region" description="Helical" evidence="8">
    <location>
        <begin position="139"/>
        <end position="161"/>
    </location>
</feature>
<feature type="transmembrane region" description="Helical" evidence="8">
    <location>
        <begin position="441"/>
        <end position="460"/>
    </location>
</feature>
<sequence length="660" mass="65274">MIVRLGLGAALLVALVPLHLSLGSGLPLAEIWPALGGAEPDGVAAALLSYAAGPRVVVAVLAGAALGLAGSVLQQVTRNRLVSPLTIGASSGAWLALVAGAVAAPALAAAHGIWFAMGGALASTGLVLVIAGRNGITGLPVVLAGMAVNLLLQAVATVVVLTNGEAVRGLFIWGAGDLTQTGWDWAAWLWPQVLGGVVVLLLCTRPLMLLKLGTEAAAGRGLALLPVLLVAVLAALWLTASVITAVGVIGFIGLLAPALARMTGARSAGGEMLASLVLGALVLLATDALALFVGQYTRDLVPSGAAAALVGVPVLIGLTLGRLRAQDHAPLRMPEGAARLRPGFAVLVAAGAVALVLASLTLAPTAEGWRMAWPSDLVLSLRWPRLLAAAAAGAGMALAGVVLQRLLRNPLASPDIIGISSGATLALVGAVVLLGGSIHDFGAPVALLGGLGALGVLLMLGRRQGHAPAAVALVGIALAALLDAVLQMVLARGGADAVMIVGWIAGSTARVTEGQALALAASVLLLAAAAVAAHRWLTLLAGGEAFAAGRGLAVGPARTALLALGAVTAAAVTAVVGPIAFVGLIAPHLAALLGAQRSGQHLMLACGLGVVLMVLSDWLGRTMLHPVQLPAGAMASVIGGGYFLMLLLARRGGIAAGRAA</sequence>
<keyword evidence="3" id="KW-0813">Transport</keyword>
<evidence type="ECO:0000256" key="7">
    <source>
        <dbReference type="ARBA" id="ARBA00023136"/>
    </source>
</evidence>
<evidence type="ECO:0000313" key="9">
    <source>
        <dbReference type="EMBL" id="EKV32279.1"/>
    </source>
</evidence>
<evidence type="ECO:0000256" key="8">
    <source>
        <dbReference type="SAM" id="Phobius"/>
    </source>
</evidence>
<feature type="transmembrane region" description="Helical" evidence="8">
    <location>
        <begin position="113"/>
        <end position="132"/>
    </location>
</feature>
<feature type="transmembrane region" description="Helical" evidence="8">
    <location>
        <begin position="415"/>
        <end position="435"/>
    </location>
</feature>
<feature type="transmembrane region" description="Helical" evidence="8">
    <location>
        <begin position="47"/>
        <end position="73"/>
    </location>
</feature>
<dbReference type="PANTHER" id="PTHR30472">
    <property type="entry name" value="FERRIC ENTEROBACTIN TRANSPORT SYSTEM PERMEASE PROTEIN"/>
    <property type="match status" value="1"/>
</dbReference>
<feature type="transmembrane region" description="Helical" evidence="8">
    <location>
        <begin position="272"/>
        <end position="293"/>
    </location>
</feature>
<dbReference type="Proteomes" id="UP000009881">
    <property type="component" value="Unassembled WGS sequence"/>
</dbReference>
<dbReference type="RefSeq" id="WP_009538767.1">
    <property type="nucleotide sequence ID" value="NZ_ANHY01000003.1"/>
</dbReference>
<evidence type="ECO:0000256" key="3">
    <source>
        <dbReference type="ARBA" id="ARBA00022448"/>
    </source>
</evidence>
<protein>
    <submittedName>
        <fullName evidence="9">Transport system permease protein</fullName>
    </submittedName>
</protein>
<dbReference type="GO" id="GO:0022857">
    <property type="term" value="F:transmembrane transporter activity"/>
    <property type="evidence" value="ECO:0007669"/>
    <property type="project" value="InterPro"/>
</dbReference>
<dbReference type="SUPFAM" id="SSF81345">
    <property type="entry name" value="ABC transporter involved in vitamin B12 uptake, BtuC"/>
    <property type="match status" value="2"/>
</dbReference>
<name>K9H5B8_9PROT</name>
<feature type="transmembrane region" description="Helical" evidence="8">
    <location>
        <begin position="557"/>
        <end position="590"/>
    </location>
</feature>
<comment type="subcellular location">
    <subcellularLocation>
        <location evidence="1">Cell membrane</location>
        <topology evidence="1">Multi-pass membrane protein</topology>
    </subcellularLocation>
</comment>
<feature type="transmembrane region" description="Helical" evidence="8">
    <location>
        <begin position="242"/>
        <end position="260"/>
    </location>
</feature>